<dbReference type="OrthoDB" id="678766at2"/>
<organism evidence="1 2">
    <name type="scientific">Maribacter spongiicola</name>
    <dbReference type="NCBI Taxonomy" id="1206753"/>
    <lineage>
        <taxon>Bacteria</taxon>
        <taxon>Pseudomonadati</taxon>
        <taxon>Bacteroidota</taxon>
        <taxon>Flavobacteriia</taxon>
        <taxon>Flavobacteriales</taxon>
        <taxon>Flavobacteriaceae</taxon>
        <taxon>Maribacter</taxon>
    </lineage>
</organism>
<proteinExistence type="predicted"/>
<gene>
    <name evidence="1" type="ORF">CLV90_0938</name>
</gene>
<sequence>MRNIIIIIAFFFLSLSLFSQKEPIKAVFDLTSGSPDVQRSTARHLRLMSESYPTSEFELVVYSSAYSMVDKNSSVAGETLREIINNDNVSIVVCQNTMKRNKKTEKDLIPGVGTVPDGIYEIISKQKQGWGYIKEGK</sequence>
<dbReference type="SUPFAM" id="SSF75169">
    <property type="entry name" value="DsrEFH-like"/>
    <property type="match status" value="1"/>
</dbReference>
<dbReference type="EMBL" id="SOAY01000010">
    <property type="protein sequence ID" value="TDT46874.1"/>
    <property type="molecule type" value="Genomic_DNA"/>
</dbReference>
<comment type="caution">
    <text evidence="1">The sequence shown here is derived from an EMBL/GenBank/DDBJ whole genome shotgun (WGS) entry which is preliminary data.</text>
</comment>
<keyword evidence="2" id="KW-1185">Reference proteome</keyword>
<dbReference type="PANTHER" id="PTHR37691:SF1">
    <property type="entry name" value="BLR3518 PROTEIN"/>
    <property type="match status" value="1"/>
</dbReference>
<protein>
    <submittedName>
        <fullName evidence="1">Uncharacterized protein</fullName>
    </submittedName>
</protein>
<evidence type="ECO:0000313" key="1">
    <source>
        <dbReference type="EMBL" id="TDT46874.1"/>
    </source>
</evidence>
<dbReference type="InterPro" id="IPR027396">
    <property type="entry name" value="DsrEFH-like"/>
</dbReference>
<dbReference type="Proteomes" id="UP000294749">
    <property type="component" value="Unassembled WGS sequence"/>
</dbReference>
<dbReference type="AlphaFoldDB" id="A0A4R7KA43"/>
<dbReference type="Gene3D" id="3.40.1260.10">
    <property type="entry name" value="DsrEFH-like"/>
    <property type="match status" value="1"/>
</dbReference>
<evidence type="ECO:0000313" key="2">
    <source>
        <dbReference type="Proteomes" id="UP000294749"/>
    </source>
</evidence>
<name>A0A4R7KA43_9FLAO</name>
<dbReference type="Pfam" id="PF02635">
    <property type="entry name" value="DsrE"/>
    <property type="match status" value="1"/>
</dbReference>
<accession>A0A4R7KA43</accession>
<dbReference type="PANTHER" id="PTHR37691">
    <property type="entry name" value="BLR3518 PROTEIN"/>
    <property type="match status" value="1"/>
</dbReference>
<dbReference type="RefSeq" id="WP_133686311.1">
    <property type="nucleotide sequence ID" value="NZ_SOAY01000010.1"/>
</dbReference>
<reference evidence="1 2" key="1">
    <citation type="submission" date="2019-03" db="EMBL/GenBank/DDBJ databases">
        <title>Genomic Encyclopedia of Archaeal and Bacterial Type Strains, Phase II (KMG-II): from individual species to whole genera.</title>
        <authorList>
            <person name="Goeker M."/>
        </authorList>
    </citation>
    <scope>NUCLEOTIDE SEQUENCE [LARGE SCALE GENOMIC DNA]</scope>
    <source>
        <strain evidence="1 2">DSM 25233</strain>
    </source>
</reference>
<dbReference type="InterPro" id="IPR003787">
    <property type="entry name" value="Sulphur_relay_DsrE/F-like"/>
</dbReference>